<dbReference type="InterPro" id="IPR001128">
    <property type="entry name" value="Cyt_P450"/>
</dbReference>
<proteinExistence type="inferred from homology"/>
<dbReference type="Proteomes" id="UP000504617">
    <property type="component" value="Unplaced"/>
</dbReference>
<feature type="binding site" description="axial binding residue" evidence="6">
    <location>
        <position position="496"/>
    </location>
    <ligand>
        <name>heme</name>
        <dbReference type="ChEBI" id="CHEBI:30413"/>
    </ligand>
    <ligandPart>
        <name>Fe</name>
        <dbReference type="ChEBI" id="CHEBI:18248"/>
    </ligandPart>
</feature>
<keyword evidence="7" id="KW-1133">Transmembrane helix</keyword>
<accession>A0A6I9XUV1</accession>
<name>A0A6I9XUV1_9SAUR</name>
<dbReference type="PRINTS" id="PR00465">
    <property type="entry name" value="EP450IV"/>
</dbReference>
<dbReference type="AlphaFoldDB" id="A0A6I9XUV1"/>
<organism evidence="8 9">
    <name type="scientific">Thamnophis sirtalis</name>
    <dbReference type="NCBI Taxonomy" id="35019"/>
    <lineage>
        <taxon>Eukaryota</taxon>
        <taxon>Metazoa</taxon>
        <taxon>Chordata</taxon>
        <taxon>Craniata</taxon>
        <taxon>Vertebrata</taxon>
        <taxon>Euteleostomi</taxon>
        <taxon>Lepidosauria</taxon>
        <taxon>Squamata</taxon>
        <taxon>Bifurcata</taxon>
        <taxon>Unidentata</taxon>
        <taxon>Episquamata</taxon>
        <taxon>Toxicofera</taxon>
        <taxon>Serpentes</taxon>
        <taxon>Colubroidea</taxon>
        <taxon>Colubridae</taxon>
        <taxon>Natricinae</taxon>
        <taxon>Thamnophis</taxon>
    </lineage>
</organism>
<keyword evidence="6" id="KW-0349">Heme</keyword>
<comment type="similarity">
    <text evidence="2">Belongs to the cytochrome P450 family.</text>
</comment>
<evidence type="ECO:0000313" key="9">
    <source>
        <dbReference type="RefSeq" id="XP_013908455.1"/>
    </source>
</evidence>
<dbReference type="RefSeq" id="XP_013908455.1">
    <property type="nucleotide sequence ID" value="XM_014052980.1"/>
</dbReference>
<dbReference type="GO" id="GO:0020037">
    <property type="term" value="F:heme binding"/>
    <property type="evidence" value="ECO:0007669"/>
    <property type="project" value="InterPro"/>
</dbReference>
<dbReference type="KEGG" id="tsr:106538485"/>
<dbReference type="GO" id="GO:0005506">
    <property type="term" value="F:iron ion binding"/>
    <property type="evidence" value="ECO:0007669"/>
    <property type="project" value="InterPro"/>
</dbReference>
<keyword evidence="8" id="KW-1185">Reference proteome</keyword>
<dbReference type="InterPro" id="IPR002403">
    <property type="entry name" value="Cyt_P450_E_grp-IV"/>
</dbReference>
<dbReference type="PANTHER" id="PTHR24306:SF0">
    <property type="entry name" value="7-ALPHA-HYDROXYCHOLEST-4-EN-3-ONE 12-ALPHA-HYDROXYLASE"/>
    <property type="match status" value="1"/>
</dbReference>
<dbReference type="GO" id="GO:0008397">
    <property type="term" value="F:sterol 12-alpha-hydroxylase activity"/>
    <property type="evidence" value="ECO:0007669"/>
    <property type="project" value="TreeGrafter"/>
</dbReference>
<keyword evidence="3" id="KW-0443">Lipid metabolism</keyword>
<keyword evidence="7" id="KW-0472">Membrane</keyword>
<evidence type="ECO:0000256" key="1">
    <source>
        <dbReference type="ARBA" id="ARBA00004389"/>
    </source>
</evidence>
<dbReference type="PANTHER" id="PTHR24306">
    <property type="match status" value="1"/>
</dbReference>
<feature type="transmembrane region" description="Helical" evidence="7">
    <location>
        <begin position="55"/>
        <end position="76"/>
    </location>
</feature>
<dbReference type="OrthoDB" id="6692864at2759"/>
<protein>
    <submittedName>
        <fullName evidence="9">7-alpha-hydroxycholest-4-en-3-one 12-alpha-hydroxylase-like</fullName>
    </submittedName>
</protein>
<dbReference type="GO" id="GO:0005789">
    <property type="term" value="C:endoplasmic reticulum membrane"/>
    <property type="evidence" value="ECO:0007669"/>
    <property type="project" value="UniProtKB-SubCell"/>
</dbReference>
<evidence type="ECO:0000256" key="3">
    <source>
        <dbReference type="ARBA" id="ARBA00022516"/>
    </source>
</evidence>
<sequence length="564" mass="65530">MLLTTSVTGKPQRLDYLTDGIRQSHAELPYDWMVYKCQFPRAPDQIYPRTPVMKLWETVVCALLSTFIALIFGGLYRIGVFRRKRPKEPPLDKGLIPWLGHGLSFGKKPALLLERMKKKHGDIFTMLVAGRYIHVLMDPHMYGFIFKKSRSKLDFGVFAANVVSNVFNFHPTTTHHKIGEDGSKKYLRGKNLLALNQALMQNLKEILLESAEEEKWRQEGLWHFSYKSIFQAAFLCLFGAMPELEDNSNDKERRCKPYEKLFKDFQQFDEFFPQMIFSSMDSKTKKEIQRLKNYFWDLLSVEKIDKREDVSIWLADQDQQLADCGMNEKMRTQVQLLFLWASQANTGPVTFWLLAYLLKHPEAMKAIRAEIDQVLKETGQEDNPVDFSLQAFKTPLLDSAVEEVLRLKAGSFVFRSVMEDFNLQMDDGKEYALRKGDHLLLFPFMGLHMDPEIYPEPKTFKYDRFMSPEGKKKEFFKNGKKLRTCVMPFGGGSSMCPGRFFAVSEMKILTILMLTFFDMELVNPEEELPSSIEHRIVIATAHPTRDIDFKFRRRLQSSKPGVQT</sequence>
<evidence type="ECO:0000256" key="2">
    <source>
        <dbReference type="ARBA" id="ARBA00010617"/>
    </source>
</evidence>
<dbReference type="Gene3D" id="1.10.630.10">
    <property type="entry name" value="Cytochrome P450"/>
    <property type="match status" value="1"/>
</dbReference>
<evidence type="ECO:0000256" key="6">
    <source>
        <dbReference type="PIRSR" id="PIRSR602403-1"/>
    </source>
</evidence>
<dbReference type="GeneID" id="106538485"/>
<keyword evidence="7" id="KW-0812">Transmembrane</keyword>
<dbReference type="Pfam" id="PF00067">
    <property type="entry name" value="p450"/>
    <property type="match status" value="1"/>
</dbReference>
<keyword evidence="3" id="KW-0444">Lipid biosynthesis</keyword>
<evidence type="ECO:0000256" key="7">
    <source>
        <dbReference type="SAM" id="Phobius"/>
    </source>
</evidence>
<comment type="cofactor">
    <cofactor evidence="6">
        <name>heme</name>
        <dbReference type="ChEBI" id="CHEBI:30413"/>
    </cofactor>
</comment>
<dbReference type="SUPFAM" id="SSF48264">
    <property type="entry name" value="Cytochrome P450"/>
    <property type="match status" value="1"/>
</dbReference>
<evidence type="ECO:0000256" key="4">
    <source>
        <dbReference type="ARBA" id="ARBA00022723"/>
    </source>
</evidence>
<keyword evidence="4 6" id="KW-0479">Metal-binding</keyword>
<gene>
    <name evidence="9" type="primary">LOC106538485</name>
</gene>
<evidence type="ECO:0000313" key="8">
    <source>
        <dbReference type="Proteomes" id="UP000504617"/>
    </source>
</evidence>
<evidence type="ECO:0000256" key="5">
    <source>
        <dbReference type="ARBA" id="ARBA00023004"/>
    </source>
</evidence>
<keyword evidence="5 6" id="KW-0408">Iron</keyword>
<dbReference type="InterPro" id="IPR036396">
    <property type="entry name" value="Cyt_P450_sf"/>
</dbReference>
<comment type="subcellular location">
    <subcellularLocation>
        <location evidence="1">Endoplasmic reticulum membrane</location>
        <topology evidence="1">Single-pass membrane protein</topology>
    </subcellularLocation>
</comment>
<reference evidence="9" key="1">
    <citation type="submission" date="2025-08" db="UniProtKB">
        <authorList>
            <consortium name="RefSeq"/>
        </authorList>
    </citation>
    <scope>IDENTIFICATION</scope>
    <source>
        <tissue evidence="9">Skeletal muscle</tissue>
    </source>
</reference>